<evidence type="ECO:0000313" key="2">
    <source>
        <dbReference type="EMBL" id="ATL89792.1"/>
    </source>
</evidence>
<dbReference type="EMBL" id="CP023819">
    <property type="protein sequence ID" value="ATL89792.1"/>
    <property type="molecule type" value="Genomic_DNA"/>
</dbReference>
<accession>A0A291T9H7</accession>
<gene>
    <name evidence="2" type="ORF">CRH10_05530</name>
</gene>
<feature type="coiled-coil region" evidence="1">
    <location>
        <begin position="103"/>
        <end position="130"/>
    </location>
</feature>
<organism evidence="2 3">
    <name type="scientific">Faecalibacterium prausnitzii</name>
    <dbReference type="NCBI Taxonomy" id="853"/>
    <lineage>
        <taxon>Bacteria</taxon>
        <taxon>Bacillati</taxon>
        <taxon>Bacillota</taxon>
        <taxon>Clostridia</taxon>
        <taxon>Eubacteriales</taxon>
        <taxon>Oscillospiraceae</taxon>
        <taxon>Faecalibacterium</taxon>
    </lineage>
</organism>
<reference evidence="2 3" key="1">
    <citation type="submission" date="2017-10" db="EMBL/GenBank/DDBJ databases">
        <title>Complete Genome Sequence of Faecalibacterium prausnitzii isolated from the gut of healthy adult Indian.</title>
        <authorList>
            <person name="Bag S."/>
            <person name="Ghosh T.S."/>
            <person name="Das B."/>
        </authorList>
    </citation>
    <scope>NUCLEOTIDE SEQUENCE [LARGE SCALE GENOMIC DNA]</scope>
    <source>
        <strain evidence="2 3">Indica</strain>
    </source>
</reference>
<proteinExistence type="predicted"/>
<dbReference type="AlphaFoldDB" id="A0A291T9H7"/>
<sequence>MNMKIVDENGVELTGEPNLTLGQLVDDVEIVHHDAIAGVQQVSHYVPIEHLANGSTIVEEVIDVPGVEPKPAWDETVPIQRYIKYTQDELDEQARQQEHETKMAQMPETVEQLKAENEALRESFTTMESAQTDTDSLMVDQEYRLTLLELGITPDEKE</sequence>
<keyword evidence="1" id="KW-0175">Coiled coil</keyword>
<evidence type="ECO:0000256" key="1">
    <source>
        <dbReference type="SAM" id="Coils"/>
    </source>
</evidence>
<name>A0A291T9H7_9FIRM</name>
<dbReference type="Proteomes" id="UP000223709">
    <property type="component" value="Chromosome"/>
</dbReference>
<evidence type="ECO:0000313" key="3">
    <source>
        <dbReference type="Proteomes" id="UP000223709"/>
    </source>
</evidence>
<protein>
    <submittedName>
        <fullName evidence="2">Uncharacterized protein</fullName>
    </submittedName>
</protein>